<dbReference type="Gene3D" id="6.10.280.230">
    <property type="match status" value="1"/>
</dbReference>
<sequence length="411" mass="45894">MADAMCGPSNALQQFKQQTDIDRTLQQDRLTSRQRPAQGFRSHTPGAGLLDPEFEAFQAGIDPSLALDHAPPFQRPTGGLHGPSQAAPSWAADFQRLQISPQPQHHVHLQPGPSTADWAQGFREQLAHTAPKLQTSSPSPLAFQQRARGFGNYDFQSSFQQPNYAFTAEAKGKEPVMTERFDDAAFARAFDQASEDMMADVEHTKESENIEEIIENIEAAAEQSATEMLRQSEQDLEELTAEATTARMHTSDFEYEPQQLLQEEQMQEQKQYEDDALAATAQELLEKVEHNQSDKFRNSQFLGLMRKLRDREVRVEGDKMVETATATSVQDDTLNASSIANSDRVYFGKPQPLPLQATVDTRQAEHGQTIPPQEQDHDAGRIDPKDGQEVVDLLNETGPITDDIGEFVQSF</sequence>
<accession>A0AAI8Z6W5</accession>
<protein>
    <recommendedName>
        <fullName evidence="5">Peroxin 20</fullName>
    </recommendedName>
</protein>
<evidence type="ECO:0000313" key="3">
    <source>
        <dbReference type="EMBL" id="CAK4033556.1"/>
    </source>
</evidence>
<keyword evidence="4" id="KW-1185">Reference proteome</keyword>
<dbReference type="EMBL" id="CAVMBE010000088">
    <property type="protein sequence ID" value="CAK4033556.1"/>
    <property type="molecule type" value="Genomic_DNA"/>
</dbReference>
<dbReference type="Proteomes" id="UP001296104">
    <property type="component" value="Unassembled WGS sequence"/>
</dbReference>
<feature type="region of interest" description="Disordered" evidence="2">
    <location>
        <begin position="1"/>
        <end position="50"/>
    </location>
</feature>
<organism evidence="3 4">
    <name type="scientific">Lecanosticta acicola</name>
    <dbReference type="NCBI Taxonomy" id="111012"/>
    <lineage>
        <taxon>Eukaryota</taxon>
        <taxon>Fungi</taxon>
        <taxon>Dikarya</taxon>
        <taxon>Ascomycota</taxon>
        <taxon>Pezizomycotina</taxon>
        <taxon>Dothideomycetes</taxon>
        <taxon>Dothideomycetidae</taxon>
        <taxon>Mycosphaerellales</taxon>
        <taxon>Mycosphaerellaceae</taxon>
        <taxon>Lecanosticta</taxon>
    </lineage>
</organism>
<reference evidence="3" key="1">
    <citation type="submission" date="2023-11" db="EMBL/GenBank/DDBJ databases">
        <authorList>
            <person name="Alioto T."/>
            <person name="Alioto T."/>
            <person name="Gomez Garrido J."/>
        </authorList>
    </citation>
    <scope>NUCLEOTIDE SEQUENCE</scope>
</reference>
<evidence type="ECO:0000256" key="2">
    <source>
        <dbReference type="SAM" id="MobiDB-lite"/>
    </source>
</evidence>
<evidence type="ECO:0000313" key="4">
    <source>
        <dbReference type="Proteomes" id="UP001296104"/>
    </source>
</evidence>
<feature type="compositionally biased region" description="Basic and acidic residues" evidence="2">
    <location>
        <begin position="374"/>
        <end position="386"/>
    </location>
</feature>
<comment type="caution">
    <text evidence="3">The sequence shown here is derived from an EMBL/GenBank/DDBJ whole genome shotgun (WGS) entry which is preliminary data.</text>
</comment>
<name>A0AAI8Z6W5_9PEZI</name>
<feature type="region of interest" description="Disordered" evidence="2">
    <location>
        <begin position="65"/>
        <end position="87"/>
    </location>
</feature>
<gene>
    <name evidence="3" type="ORF">LECACI_7A008714</name>
</gene>
<keyword evidence="1" id="KW-0175">Coiled coil</keyword>
<evidence type="ECO:0008006" key="5">
    <source>
        <dbReference type="Google" id="ProtNLM"/>
    </source>
</evidence>
<proteinExistence type="predicted"/>
<feature type="coiled-coil region" evidence="1">
    <location>
        <begin position="203"/>
        <end position="249"/>
    </location>
</feature>
<dbReference type="AlphaFoldDB" id="A0AAI8Z6W5"/>
<feature type="region of interest" description="Disordered" evidence="2">
    <location>
        <begin position="360"/>
        <end position="386"/>
    </location>
</feature>
<evidence type="ECO:0000256" key="1">
    <source>
        <dbReference type="SAM" id="Coils"/>
    </source>
</evidence>